<evidence type="ECO:0000313" key="2">
    <source>
        <dbReference type="EMBL" id="MFC3712435.1"/>
    </source>
</evidence>
<keyword evidence="3" id="KW-1185">Reference proteome</keyword>
<sequence>MRITAQGILFLAAAFPFLIPLVPFADTQPTFALFALLFAGLAILSSFDRRVDVRRSDMLFAAAIVIGGLLALIASFAANRFDAGNVNRMISFGLLLVAIAAGLLNRGLISAYRVTTVLKIYAVFTAIYFTTNAAVERLIIRSRSEEALSMLTAGGRGAATLSPEPSFFAFQIFTIFMLTRLTAWHELTGRQRHVVQILTVALLLSSLAGYGIVYAAIVVALAGWRYMLSAVVLGGGALVVLAGSINLDALRFVQLFASLATSLSSDTLKIVDLSAAERLKSFSEYLAVFAAHPWFGDAFAYYGGGGLGSLPAAVGLYGLLLLLLFVSAILVARTGFKMKLALFAWFVLQYISGPVGLPFVGLLIGMTIAHSKLGAFLDAIGWLRANRGAAPSPTDARRDAVAIG</sequence>
<keyword evidence="1" id="KW-0472">Membrane</keyword>
<gene>
    <name evidence="2" type="ORF">ACFOMD_07635</name>
</gene>
<reference evidence="3" key="1">
    <citation type="journal article" date="2019" name="Int. J. Syst. Evol. Microbiol.">
        <title>The Global Catalogue of Microorganisms (GCM) 10K type strain sequencing project: providing services to taxonomists for standard genome sequencing and annotation.</title>
        <authorList>
            <consortium name="The Broad Institute Genomics Platform"/>
            <consortium name="The Broad Institute Genome Sequencing Center for Infectious Disease"/>
            <person name="Wu L."/>
            <person name="Ma J."/>
        </authorList>
    </citation>
    <scope>NUCLEOTIDE SEQUENCE [LARGE SCALE GENOMIC DNA]</scope>
    <source>
        <strain evidence="3">KCTC 42644</strain>
    </source>
</reference>
<feature type="transmembrane region" description="Helical" evidence="1">
    <location>
        <begin position="343"/>
        <end position="368"/>
    </location>
</feature>
<dbReference type="EMBL" id="JBHRXV010000004">
    <property type="protein sequence ID" value="MFC3712435.1"/>
    <property type="molecule type" value="Genomic_DNA"/>
</dbReference>
<protein>
    <submittedName>
        <fullName evidence="2">Uncharacterized protein</fullName>
    </submittedName>
</protein>
<feature type="transmembrane region" description="Helical" evidence="1">
    <location>
        <begin position="195"/>
        <end position="220"/>
    </location>
</feature>
<feature type="transmembrane region" description="Helical" evidence="1">
    <location>
        <begin position="166"/>
        <end position="183"/>
    </location>
</feature>
<feature type="transmembrane region" description="Helical" evidence="1">
    <location>
        <begin position="226"/>
        <end position="247"/>
    </location>
</feature>
<evidence type="ECO:0000256" key="1">
    <source>
        <dbReference type="SAM" id="Phobius"/>
    </source>
</evidence>
<feature type="transmembrane region" description="Helical" evidence="1">
    <location>
        <begin position="59"/>
        <end position="78"/>
    </location>
</feature>
<accession>A0ABV7X8I4</accession>
<proteinExistence type="predicted"/>
<keyword evidence="1" id="KW-1133">Transmembrane helix</keyword>
<dbReference type="Proteomes" id="UP001595615">
    <property type="component" value="Unassembled WGS sequence"/>
</dbReference>
<feature type="transmembrane region" description="Helical" evidence="1">
    <location>
        <begin position="310"/>
        <end position="331"/>
    </location>
</feature>
<feature type="transmembrane region" description="Helical" evidence="1">
    <location>
        <begin position="90"/>
        <end position="108"/>
    </location>
</feature>
<comment type="caution">
    <text evidence="2">The sequence shown here is derived from an EMBL/GenBank/DDBJ whole genome shotgun (WGS) entry which is preliminary data.</text>
</comment>
<dbReference type="RefSeq" id="WP_380859295.1">
    <property type="nucleotide sequence ID" value="NZ_JBHRXV010000004.1"/>
</dbReference>
<organism evidence="2 3">
    <name type="scientific">Sphingoaurantiacus capsulatus</name>
    <dbReference type="NCBI Taxonomy" id="1771310"/>
    <lineage>
        <taxon>Bacteria</taxon>
        <taxon>Pseudomonadati</taxon>
        <taxon>Pseudomonadota</taxon>
        <taxon>Alphaproteobacteria</taxon>
        <taxon>Sphingomonadales</taxon>
        <taxon>Sphingosinicellaceae</taxon>
        <taxon>Sphingoaurantiacus</taxon>
    </lineage>
</organism>
<feature type="transmembrane region" description="Helical" evidence="1">
    <location>
        <begin position="31"/>
        <end position="47"/>
    </location>
</feature>
<feature type="transmembrane region" description="Helical" evidence="1">
    <location>
        <begin position="7"/>
        <end position="25"/>
    </location>
</feature>
<evidence type="ECO:0000313" key="3">
    <source>
        <dbReference type="Proteomes" id="UP001595615"/>
    </source>
</evidence>
<feature type="transmembrane region" description="Helical" evidence="1">
    <location>
        <begin position="120"/>
        <end position="140"/>
    </location>
</feature>
<name>A0ABV7X8I4_9SPHN</name>
<keyword evidence="1" id="KW-0812">Transmembrane</keyword>